<dbReference type="AlphaFoldDB" id="A0A0J6Y6K5"/>
<proteinExistence type="predicted"/>
<name>A0A0J6Y6K5_COCIT</name>
<accession>A0A0J6Y6K5</accession>
<dbReference type="Proteomes" id="UP000054565">
    <property type="component" value="Unassembled WGS sequence"/>
</dbReference>
<dbReference type="EMBL" id="DS028094">
    <property type="protein sequence ID" value="KMP03395.1"/>
    <property type="molecule type" value="Genomic_DNA"/>
</dbReference>
<organism evidence="1 2">
    <name type="scientific">Coccidioides immitis RMSCC 2394</name>
    <dbReference type="NCBI Taxonomy" id="404692"/>
    <lineage>
        <taxon>Eukaryota</taxon>
        <taxon>Fungi</taxon>
        <taxon>Dikarya</taxon>
        <taxon>Ascomycota</taxon>
        <taxon>Pezizomycotina</taxon>
        <taxon>Eurotiomycetes</taxon>
        <taxon>Eurotiomycetidae</taxon>
        <taxon>Onygenales</taxon>
        <taxon>Onygenaceae</taxon>
        <taxon>Coccidioides</taxon>
    </lineage>
</organism>
<reference evidence="2" key="1">
    <citation type="journal article" date="2010" name="Genome Res.">
        <title>Population genomic sequencing of Coccidioides fungi reveals recent hybridization and transposon control.</title>
        <authorList>
            <person name="Neafsey D.E."/>
            <person name="Barker B.M."/>
            <person name="Sharpton T.J."/>
            <person name="Stajich J.E."/>
            <person name="Park D.J."/>
            <person name="Whiston E."/>
            <person name="Hung C.-Y."/>
            <person name="McMahan C."/>
            <person name="White J."/>
            <person name="Sykes S."/>
            <person name="Heiman D."/>
            <person name="Young S."/>
            <person name="Zeng Q."/>
            <person name="Abouelleil A."/>
            <person name="Aftuck L."/>
            <person name="Bessette D."/>
            <person name="Brown A."/>
            <person name="FitzGerald M."/>
            <person name="Lui A."/>
            <person name="Macdonald J.P."/>
            <person name="Priest M."/>
            <person name="Orbach M.J."/>
            <person name="Galgiani J.N."/>
            <person name="Kirkland T.N."/>
            <person name="Cole G.T."/>
            <person name="Birren B.W."/>
            <person name="Henn M.R."/>
            <person name="Taylor J.W."/>
            <person name="Rounsley S.D."/>
        </authorList>
    </citation>
    <scope>NUCLEOTIDE SEQUENCE [LARGE SCALE GENOMIC DNA]</scope>
    <source>
        <strain evidence="2">RMSCC 2394</strain>
    </source>
</reference>
<sequence>MVEQDDSPGTWRLSIPPWDKRLRRHARQRLSKLEACRKGGKKIRGHNAHKAVKINPRSSIGAWFAQRFSPRWIFQVHFPQKHAESDELFGYSFDSRIGMQPFGPQKDADGGSIESSTIDNQCMHGNVSGPWLGSFLPLPEIDIITKFAQ</sequence>
<evidence type="ECO:0000313" key="1">
    <source>
        <dbReference type="EMBL" id="KMP03395.1"/>
    </source>
</evidence>
<evidence type="ECO:0000313" key="2">
    <source>
        <dbReference type="Proteomes" id="UP000054565"/>
    </source>
</evidence>
<protein>
    <submittedName>
        <fullName evidence="1">Uncharacterized protein</fullName>
    </submittedName>
</protein>
<gene>
    <name evidence="1" type="ORF">CIRG_03087</name>
</gene>